<dbReference type="AlphaFoldDB" id="A0A0Q3I524"/>
<dbReference type="Proteomes" id="UP000008810">
    <property type="component" value="Chromosome 3"/>
</dbReference>
<organism evidence="2">
    <name type="scientific">Brachypodium distachyon</name>
    <name type="common">Purple false brome</name>
    <name type="synonym">Trachynia distachya</name>
    <dbReference type="NCBI Taxonomy" id="15368"/>
    <lineage>
        <taxon>Eukaryota</taxon>
        <taxon>Viridiplantae</taxon>
        <taxon>Streptophyta</taxon>
        <taxon>Embryophyta</taxon>
        <taxon>Tracheophyta</taxon>
        <taxon>Spermatophyta</taxon>
        <taxon>Magnoliopsida</taxon>
        <taxon>Liliopsida</taxon>
        <taxon>Poales</taxon>
        <taxon>Poaceae</taxon>
        <taxon>BOP clade</taxon>
        <taxon>Pooideae</taxon>
        <taxon>Stipodae</taxon>
        <taxon>Brachypodieae</taxon>
        <taxon>Brachypodium</taxon>
    </lineage>
</organism>
<dbReference type="EnsemblPlants" id="KQK00963">
    <property type="protein sequence ID" value="KQK00963"/>
    <property type="gene ID" value="BRADI_3g52941v3"/>
</dbReference>
<keyword evidence="4" id="KW-1185">Reference proteome</keyword>
<accession>A0A0Q3I524</accession>
<evidence type="ECO:0000256" key="1">
    <source>
        <dbReference type="SAM" id="MobiDB-lite"/>
    </source>
</evidence>
<feature type="region of interest" description="Disordered" evidence="1">
    <location>
        <begin position="1"/>
        <end position="34"/>
    </location>
</feature>
<evidence type="ECO:0000313" key="3">
    <source>
        <dbReference type="EnsemblPlants" id="KQK00963"/>
    </source>
</evidence>
<sequence length="87" mass="9757">MASLSPHDPEPEPHAPSAPTLSSRSVEGHQRRRGRDGSAYFLAIYDILMSLRFLDFLQVVPDLVIIEVSMFEYPVLDGEEVCEILKA</sequence>
<evidence type="ECO:0000313" key="4">
    <source>
        <dbReference type="Proteomes" id="UP000008810"/>
    </source>
</evidence>
<protein>
    <submittedName>
        <fullName evidence="2 3">Uncharacterized protein</fullName>
    </submittedName>
</protein>
<gene>
    <name evidence="2" type="ORF">BRADI_3g52941v3</name>
</gene>
<dbReference type="Gramene" id="KQK00963">
    <property type="protein sequence ID" value="KQK00963"/>
    <property type="gene ID" value="BRADI_3g52941v3"/>
</dbReference>
<reference evidence="3" key="3">
    <citation type="submission" date="2018-08" db="UniProtKB">
        <authorList>
            <consortium name="EnsemblPlants"/>
        </authorList>
    </citation>
    <scope>IDENTIFICATION</scope>
    <source>
        <strain evidence="3">cv. Bd21</strain>
    </source>
</reference>
<reference evidence="2" key="2">
    <citation type="submission" date="2017-06" db="EMBL/GenBank/DDBJ databases">
        <title>WGS assembly of Brachypodium distachyon.</title>
        <authorList>
            <consortium name="The International Brachypodium Initiative"/>
            <person name="Lucas S."/>
            <person name="Harmon-Smith M."/>
            <person name="Lail K."/>
            <person name="Tice H."/>
            <person name="Grimwood J."/>
            <person name="Bruce D."/>
            <person name="Barry K."/>
            <person name="Shu S."/>
            <person name="Lindquist E."/>
            <person name="Wang M."/>
            <person name="Pitluck S."/>
            <person name="Vogel J.P."/>
            <person name="Garvin D.F."/>
            <person name="Mockler T.C."/>
            <person name="Schmutz J."/>
            <person name="Rokhsar D."/>
            <person name="Bevan M.W."/>
        </authorList>
    </citation>
    <scope>NUCLEOTIDE SEQUENCE</scope>
    <source>
        <strain evidence="2">Bd21</strain>
    </source>
</reference>
<proteinExistence type="predicted"/>
<evidence type="ECO:0000313" key="2">
    <source>
        <dbReference type="EMBL" id="KQK00963.1"/>
    </source>
</evidence>
<dbReference type="InParanoid" id="A0A0Q3I524"/>
<reference evidence="2 3" key="1">
    <citation type="journal article" date="2010" name="Nature">
        <title>Genome sequencing and analysis of the model grass Brachypodium distachyon.</title>
        <authorList>
            <consortium name="International Brachypodium Initiative"/>
        </authorList>
    </citation>
    <scope>NUCLEOTIDE SEQUENCE [LARGE SCALE GENOMIC DNA]</scope>
    <source>
        <strain evidence="2 3">Bd21</strain>
    </source>
</reference>
<name>A0A0Q3I524_BRADI</name>
<dbReference type="EMBL" id="CM000882">
    <property type="protein sequence ID" value="KQK00963.1"/>
    <property type="molecule type" value="Genomic_DNA"/>
</dbReference>